<dbReference type="AlphaFoldDB" id="A0A501XPY5"/>
<evidence type="ECO:0000259" key="1">
    <source>
        <dbReference type="Pfam" id="PF03432"/>
    </source>
</evidence>
<evidence type="ECO:0000313" key="2">
    <source>
        <dbReference type="EMBL" id="TPE62590.1"/>
    </source>
</evidence>
<dbReference type="Pfam" id="PF11843">
    <property type="entry name" value="DUF3363"/>
    <property type="match status" value="1"/>
</dbReference>
<accession>A0A501XPY5</accession>
<evidence type="ECO:0000313" key="3">
    <source>
        <dbReference type="Proteomes" id="UP000319897"/>
    </source>
</evidence>
<protein>
    <submittedName>
        <fullName evidence="2">DUF3363 domain-containing protein</fullName>
    </submittedName>
</protein>
<dbReference type="OrthoDB" id="9809969at2"/>
<dbReference type="Pfam" id="PF03432">
    <property type="entry name" value="Relaxase"/>
    <property type="match status" value="1"/>
</dbReference>
<dbReference type="Proteomes" id="UP000319897">
    <property type="component" value="Unassembled WGS sequence"/>
</dbReference>
<dbReference type="InterPro" id="IPR005094">
    <property type="entry name" value="Endonuclease_MobA/VirD2"/>
</dbReference>
<dbReference type="InterPro" id="IPR021795">
    <property type="entry name" value="DUF3363"/>
</dbReference>
<dbReference type="EMBL" id="VFSU01000017">
    <property type="protein sequence ID" value="TPE62590.1"/>
    <property type="molecule type" value="Genomic_DNA"/>
</dbReference>
<sequence>MADDESLIPRLGRQRQQRIRPAKRYLSRVLAAANLARGGAGKAARKSRFTGSRIGRGAGIGRLLASRDGYRGAGRRRVIVKASIVRLAGKGSSAAAAHLRYLQRDGTTREGERGALYGRDSDAIDGPAFNRRLAGDRHQFRFIVSPEDGHQYEDLKPLARRLMARMEEDLGSELDWVAVDHFNTGHPHTHIVVRGKDATGADLVIARDYLTVGIRERATELVELDLGPRTEREVAQALRAEIGQERLTSIDRMLLRSADINRIVSSDHARAVDQSLRAGRLGKLERLGLATSIGAGRFRLAPDLADTLQRMGERGDIIRTMQREFSGRDMPPAAAEQAIYDPALPEARSLVGRVAAHGLADEHADHHYLIVDAVDGRSHYVAIGRGQEVASGLAPGAIVRIEPARAEVRDVDRTIARIAAANDGRYDIDAHLSQDPRATEAFAEAHVRRLEALRRKARLVERDASGRWTIPADHLERVEACEKAQLRDRPVSLAILSTQPLEKLVHAEAATWIDRELVSGSPEPLRTAGFGREVGTAQAQRRQWLVAQGFAEDGVDGPAFPRGMLAALQRRELLRVAAQFSAELNLPFVELADGEAVEGICRRSVDMVSGRFTLVERARDFALVPWRPVLERQLGKTVAGIMREDGISWSIGRRREGPSIS</sequence>
<gene>
    <name evidence="2" type="ORF">FJQ54_05210</name>
</gene>
<dbReference type="NCBIfam" id="NF041267">
    <property type="entry name" value="relax_RlxS"/>
    <property type="match status" value="1"/>
</dbReference>
<reference evidence="2 3" key="1">
    <citation type="submission" date="2019-06" db="EMBL/GenBank/DDBJ databases">
        <authorList>
            <person name="Lee I."/>
            <person name="Jang G.I."/>
            <person name="Hwang C.Y."/>
        </authorList>
    </citation>
    <scope>NUCLEOTIDE SEQUENCE [LARGE SCALE GENOMIC DNA]</scope>
    <source>
        <strain evidence="2 3">PAMC 28131</strain>
    </source>
</reference>
<proteinExistence type="predicted"/>
<keyword evidence="3" id="KW-1185">Reference proteome</keyword>
<organism evidence="2 3">
    <name type="scientific">Sandaracinobacter neustonicus</name>
    <dbReference type="NCBI Taxonomy" id="1715348"/>
    <lineage>
        <taxon>Bacteria</taxon>
        <taxon>Pseudomonadati</taxon>
        <taxon>Pseudomonadota</taxon>
        <taxon>Alphaproteobacteria</taxon>
        <taxon>Sphingomonadales</taxon>
        <taxon>Sphingosinicellaceae</taxon>
        <taxon>Sandaracinobacter</taxon>
    </lineage>
</organism>
<name>A0A501XPY5_9SPHN</name>
<dbReference type="RefSeq" id="WP_140927362.1">
    <property type="nucleotide sequence ID" value="NZ_VFSU01000017.1"/>
</dbReference>
<comment type="caution">
    <text evidence="2">The sequence shown here is derived from an EMBL/GenBank/DDBJ whole genome shotgun (WGS) entry which is preliminary data.</text>
</comment>
<feature type="domain" description="MobA/VirD2-like nuclease" evidence="1">
    <location>
        <begin position="139"/>
        <end position="194"/>
    </location>
</feature>